<keyword evidence="6" id="KW-0227">DNA damage</keyword>
<dbReference type="SUPFAM" id="SSF57716">
    <property type="entry name" value="Glucocorticoid receptor-like (DNA-binding domain)"/>
    <property type="match status" value="1"/>
</dbReference>
<evidence type="ECO:0000256" key="16">
    <source>
        <dbReference type="PROSITE-ProRule" id="PRU00391"/>
    </source>
</evidence>
<dbReference type="InterPro" id="IPR012319">
    <property type="entry name" value="FPG_cat"/>
</dbReference>
<dbReference type="PROSITE" id="PS01242">
    <property type="entry name" value="ZF_FPG_1"/>
    <property type="match status" value="1"/>
</dbReference>
<evidence type="ECO:0000256" key="4">
    <source>
        <dbReference type="ARBA" id="ARBA00011245"/>
    </source>
</evidence>
<organism evidence="19 20">
    <name type="scientific">Candidatus Chazhemtobacterium aquaticus</name>
    <dbReference type="NCBI Taxonomy" id="2715735"/>
    <lineage>
        <taxon>Bacteria</taxon>
        <taxon>Candidatus Chazhemtobacteraceae</taxon>
        <taxon>Candidatus Chazhemtobacterium</taxon>
    </lineage>
</organism>
<keyword evidence="9" id="KW-0862">Zinc</keyword>
<evidence type="ECO:0000259" key="17">
    <source>
        <dbReference type="PROSITE" id="PS51066"/>
    </source>
</evidence>
<keyword evidence="12" id="KW-0456">Lyase</keyword>
<dbReference type="GO" id="GO:0140078">
    <property type="term" value="F:class I DNA-(apurinic or apyrimidinic site) endonuclease activity"/>
    <property type="evidence" value="ECO:0007669"/>
    <property type="project" value="UniProtKB-EC"/>
</dbReference>
<evidence type="ECO:0000256" key="12">
    <source>
        <dbReference type="ARBA" id="ARBA00023239"/>
    </source>
</evidence>
<dbReference type="Gene3D" id="1.10.8.50">
    <property type="match status" value="1"/>
</dbReference>
<keyword evidence="10" id="KW-0238">DNA-binding</keyword>
<keyword evidence="11" id="KW-0234">DNA repair</keyword>
<evidence type="ECO:0000256" key="5">
    <source>
        <dbReference type="ARBA" id="ARBA00022723"/>
    </source>
</evidence>
<dbReference type="GO" id="GO:0008270">
    <property type="term" value="F:zinc ion binding"/>
    <property type="evidence" value="ECO:0007669"/>
    <property type="project" value="UniProtKB-KW"/>
</dbReference>
<comment type="cofactor">
    <cofactor evidence="2">
        <name>Zn(2+)</name>
        <dbReference type="ChEBI" id="CHEBI:29105"/>
    </cofactor>
</comment>
<dbReference type="InterPro" id="IPR010663">
    <property type="entry name" value="Znf_FPG/IleRS"/>
</dbReference>
<dbReference type="GO" id="GO:0006284">
    <property type="term" value="P:base-excision repair"/>
    <property type="evidence" value="ECO:0007669"/>
    <property type="project" value="InterPro"/>
</dbReference>
<comment type="catalytic activity">
    <reaction evidence="15">
        <text>2'-deoxyribonucleotide-(2'-deoxyribose 5'-phosphate)-2'-deoxyribonucleotide-DNA = a 3'-end 2'-deoxyribonucleotide-(2,3-dehydro-2,3-deoxyribose 5'-phosphate)-DNA + a 5'-end 5'-phospho-2'-deoxyribonucleoside-DNA + H(+)</text>
        <dbReference type="Rhea" id="RHEA:66592"/>
        <dbReference type="Rhea" id="RHEA-COMP:13180"/>
        <dbReference type="Rhea" id="RHEA-COMP:16897"/>
        <dbReference type="Rhea" id="RHEA-COMP:17067"/>
        <dbReference type="ChEBI" id="CHEBI:15378"/>
        <dbReference type="ChEBI" id="CHEBI:136412"/>
        <dbReference type="ChEBI" id="CHEBI:157695"/>
        <dbReference type="ChEBI" id="CHEBI:167181"/>
        <dbReference type="EC" id="4.2.99.18"/>
    </reaction>
</comment>
<dbReference type="SMART" id="SM01232">
    <property type="entry name" value="H2TH"/>
    <property type="match status" value="1"/>
</dbReference>
<dbReference type="GO" id="GO:0034039">
    <property type="term" value="F:8-oxo-7,8-dihydroguanine DNA N-glycosylase activity"/>
    <property type="evidence" value="ECO:0007669"/>
    <property type="project" value="TreeGrafter"/>
</dbReference>
<evidence type="ECO:0000256" key="8">
    <source>
        <dbReference type="ARBA" id="ARBA00022801"/>
    </source>
</evidence>
<evidence type="ECO:0000256" key="3">
    <source>
        <dbReference type="ARBA" id="ARBA00009409"/>
    </source>
</evidence>
<dbReference type="InterPro" id="IPR015886">
    <property type="entry name" value="H2TH_FPG"/>
</dbReference>
<dbReference type="SUPFAM" id="SSF81624">
    <property type="entry name" value="N-terminal domain of MutM-like DNA repair proteins"/>
    <property type="match status" value="1"/>
</dbReference>
<evidence type="ECO:0000256" key="14">
    <source>
        <dbReference type="ARBA" id="ARBA00023295"/>
    </source>
</evidence>
<dbReference type="InterPro" id="IPR020629">
    <property type="entry name" value="FPG_Glyclase"/>
</dbReference>
<reference evidence="20" key="1">
    <citation type="journal article" date="2020" name="Microorganisms">
        <title>Complete Genome of a Member of a New Bacterial Lineage in the Microgenomates Group Reveals an Unusual Nucleotide Composition Disparity Between Two Strands of DNA and Limited Metabolic Potential.</title>
        <authorList>
            <person name="Kadnikov V.V."/>
            <person name="Mardanov A.V."/>
            <person name="Beletsky A.V."/>
            <person name="Karnachuk O.V."/>
            <person name="Ravin N.V."/>
        </authorList>
    </citation>
    <scope>NUCLEOTIDE SEQUENCE [LARGE SCALE GENOMIC DNA]</scope>
</reference>
<evidence type="ECO:0000256" key="2">
    <source>
        <dbReference type="ARBA" id="ARBA00001947"/>
    </source>
</evidence>
<dbReference type="NCBIfam" id="TIGR00577">
    <property type="entry name" value="fpg"/>
    <property type="match status" value="1"/>
</dbReference>
<dbReference type="PANTHER" id="PTHR22993:SF9">
    <property type="entry name" value="FORMAMIDOPYRIMIDINE-DNA GLYCOSYLASE"/>
    <property type="match status" value="1"/>
</dbReference>
<evidence type="ECO:0000256" key="15">
    <source>
        <dbReference type="ARBA" id="ARBA00044632"/>
    </source>
</evidence>
<keyword evidence="14 19" id="KW-0326">Glycosidase</keyword>
<evidence type="ECO:0000256" key="1">
    <source>
        <dbReference type="ARBA" id="ARBA00001668"/>
    </source>
</evidence>
<dbReference type="RefSeq" id="WP_161931457.1">
    <property type="nucleotide sequence ID" value="NZ_CP047901.1"/>
</dbReference>
<evidence type="ECO:0000259" key="18">
    <source>
        <dbReference type="PROSITE" id="PS51068"/>
    </source>
</evidence>
<dbReference type="SMART" id="SM00898">
    <property type="entry name" value="Fapy_DNA_glyco"/>
    <property type="match status" value="1"/>
</dbReference>
<dbReference type="Pfam" id="PF01149">
    <property type="entry name" value="Fapy_DNA_glyco"/>
    <property type="match status" value="1"/>
</dbReference>
<keyword evidence="13" id="KW-0511">Multifunctional enzyme</keyword>
<dbReference type="FunFam" id="1.10.8.50:FF:000003">
    <property type="entry name" value="Formamidopyrimidine-DNA glycosylase"/>
    <property type="match status" value="1"/>
</dbReference>
<dbReference type="InterPro" id="IPR035937">
    <property type="entry name" value="FPG_N"/>
</dbReference>
<dbReference type="PROSITE" id="PS51068">
    <property type="entry name" value="FPG_CAT"/>
    <property type="match status" value="1"/>
</dbReference>
<evidence type="ECO:0000313" key="19">
    <source>
        <dbReference type="EMBL" id="QHO63048.1"/>
    </source>
</evidence>
<keyword evidence="20" id="KW-1185">Reference proteome</keyword>
<dbReference type="SUPFAM" id="SSF46946">
    <property type="entry name" value="S13-like H2TH domain"/>
    <property type="match status" value="1"/>
</dbReference>
<keyword evidence="8 19" id="KW-0378">Hydrolase</keyword>
<dbReference type="NCBIfam" id="NF002211">
    <property type="entry name" value="PRK01103.1"/>
    <property type="match status" value="1"/>
</dbReference>
<dbReference type="KEGG" id="caqa:MICH65_0067"/>
<dbReference type="CDD" id="cd08966">
    <property type="entry name" value="EcFpg-like_N"/>
    <property type="match status" value="1"/>
</dbReference>
<dbReference type="EMBL" id="CP047901">
    <property type="protein sequence ID" value="QHO63048.1"/>
    <property type="molecule type" value="Genomic_DNA"/>
</dbReference>
<dbReference type="AlphaFoldDB" id="A0A857NFG4"/>
<sequence length="289" mass="32829">MPELPEVEITARQLDEKIKGRVIDRVEVLNKKSFQGDAKDLCGRKIARVFRRAKMVVLEFDRWEMVLLVHLKMTGQLVWRLKSWNVNHLKRGVVGGHPTRDWVGELPNKHTRVIFNLVDGSKLFFNDMRIFGWIRVLSGDDWRKMENELPPDVVDESFSLGYLTRVLSKSARSVKLVIMDSAKIGGVGNIYANDALNLAKICPSRIANSLTKKEVGLLHAALKEVMRRGIRYGGATYSDFRDTQGLGGKYQEHFLVYKREGETCLNCGGEIVKTKIGGRGTYYCPECQV</sequence>
<keyword evidence="7 16" id="KW-0863">Zinc-finger</keyword>
<dbReference type="EC" id="3.2.2.23" evidence="19"/>
<name>A0A857NFG4_9BACT</name>
<dbReference type="PANTHER" id="PTHR22993">
    <property type="entry name" value="FORMAMIDOPYRIMIDINE-DNA GLYCOSYLASE"/>
    <property type="match status" value="1"/>
</dbReference>
<comment type="catalytic activity">
    <reaction evidence="1">
        <text>Hydrolysis of DNA containing ring-opened 7-methylguanine residues, releasing 2,6-diamino-4-hydroxy-5-(N-methyl)formamidopyrimidine.</text>
        <dbReference type="EC" id="3.2.2.23"/>
    </reaction>
</comment>
<dbReference type="Proteomes" id="UP000463983">
    <property type="component" value="Chromosome"/>
</dbReference>
<evidence type="ECO:0000256" key="10">
    <source>
        <dbReference type="ARBA" id="ARBA00023125"/>
    </source>
</evidence>
<feature type="domain" description="FPG-type" evidence="17">
    <location>
        <begin position="255"/>
        <end position="289"/>
    </location>
</feature>
<evidence type="ECO:0000256" key="13">
    <source>
        <dbReference type="ARBA" id="ARBA00023268"/>
    </source>
</evidence>
<comment type="subunit">
    <text evidence="4">Monomer.</text>
</comment>
<dbReference type="Gene3D" id="3.20.190.10">
    <property type="entry name" value="MutM-like, N-terminal"/>
    <property type="match status" value="1"/>
</dbReference>
<evidence type="ECO:0000313" key="20">
    <source>
        <dbReference type="Proteomes" id="UP000463983"/>
    </source>
</evidence>
<comment type="similarity">
    <text evidence="3">Belongs to the FPG family.</text>
</comment>
<dbReference type="PROSITE" id="PS51066">
    <property type="entry name" value="ZF_FPG_2"/>
    <property type="match status" value="1"/>
</dbReference>
<feature type="domain" description="Formamidopyrimidine-DNA glycosylase catalytic" evidence="18">
    <location>
        <begin position="2"/>
        <end position="132"/>
    </location>
</feature>
<dbReference type="Pfam" id="PF06827">
    <property type="entry name" value="zf-FPG_IleRS"/>
    <property type="match status" value="1"/>
</dbReference>
<keyword evidence="5" id="KW-0479">Metal-binding</keyword>
<dbReference type="InterPro" id="IPR015887">
    <property type="entry name" value="DNA_glyclase_Znf_dom_DNA_BS"/>
</dbReference>
<dbReference type="Pfam" id="PF06831">
    <property type="entry name" value="H2TH"/>
    <property type="match status" value="1"/>
</dbReference>
<evidence type="ECO:0000256" key="6">
    <source>
        <dbReference type="ARBA" id="ARBA00022763"/>
    </source>
</evidence>
<dbReference type="GO" id="GO:0003684">
    <property type="term" value="F:damaged DNA binding"/>
    <property type="evidence" value="ECO:0007669"/>
    <property type="project" value="InterPro"/>
</dbReference>
<proteinExistence type="inferred from homology"/>
<evidence type="ECO:0000256" key="11">
    <source>
        <dbReference type="ARBA" id="ARBA00023204"/>
    </source>
</evidence>
<evidence type="ECO:0000256" key="7">
    <source>
        <dbReference type="ARBA" id="ARBA00022771"/>
    </source>
</evidence>
<dbReference type="InterPro" id="IPR010979">
    <property type="entry name" value="Ribosomal_uS13-like_H2TH"/>
</dbReference>
<gene>
    <name evidence="19" type="ORF">MICH65_0067</name>
</gene>
<accession>A0A857NFG4</accession>
<dbReference type="InterPro" id="IPR000214">
    <property type="entry name" value="Znf_DNA_glyclase/AP_lyase"/>
</dbReference>
<evidence type="ECO:0000256" key="9">
    <source>
        <dbReference type="ARBA" id="ARBA00022833"/>
    </source>
</evidence>
<protein>
    <submittedName>
        <fullName evidence="19">Formamidopyrimidine-DNA glycosylase</fullName>
        <ecNumber evidence="19">3.2.2.23</ecNumber>
    </submittedName>
</protein>